<name>A0A934NE48_9BACT</name>
<evidence type="ECO:0000313" key="5">
    <source>
        <dbReference type="Proteomes" id="UP000620075"/>
    </source>
</evidence>
<dbReference type="EMBL" id="JAEKNQ010000044">
    <property type="protein sequence ID" value="MBJ7603873.1"/>
    <property type="molecule type" value="Genomic_DNA"/>
</dbReference>
<reference evidence="4 5" key="1">
    <citation type="submission" date="2020-10" db="EMBL/GenBank/DDBJ databases">
        <title>Ca. Dormibacterota MAGs.</title>
        <authorList>
            <person name="Montgomery K."/>
        </authorList>
    </citation>
    <scope>NUCLEOTIDE SEQUENCE [LARGE SCALE GENOMIC DNA]</scope>
    <source>
        <strain evidence="4">SC8811_S16_3</strain>
    </source>
</reference>
<gene>
    <name evidence="4" type="ORF">JF888_11870</name>
</gene>
<dbReference type="InterPro" id="IPR042183">
    <property type="entry name" value="MmgE/PrpD_sf_1"/>
</dbReference>
<dbReference type="Proteomes" id="UP000620075">
    <property type="component" value="Unassembled WGS sequence"/>
</dbReference>
<accession>A0A934NE48</accession>
<dbReference type="GO" id="GO:0016829">
    <property type="term" value="F:lyase activity"/>
    <property type="evidence" value="ECO:0007669"/>
    <property type="project" value="InterPro"/>
</dbReference>
<feature type="domain" description="MmgE/PrpD C-terminal" evidence="3">
    <location>
        <begin position="262"/>
        <end position="411"/>
    </location>
</feature>
<sequence length="436" mass="47344">MTMVQELARFAARSRWEDVSRASQEALKKRVLDALGCAYGALEAPPIRAIREHTIDFGGNPHSTLIGGGRTSPDRAAFQNGAAVRYLDFNDTFLGRGEACHPSDNLAPVLAAAEYIGASGKEMLAGLAVAYQVQLRLSQVAPVRAKGFDHTTQGAYAASAGVARALGLDADKTANAIAICGTAFNALRVTRTGSLSNWKALAYPNVAFGAIHAGFLARLGVTGPMEVLEGNKGFMEAIAGRFELDWSQEDLEAVQLTSVKRYNAEGHAQSTIDAVLELRRDGLRAEEVERIDLQVFDVSYEIIGPGAGDKKKVRTKEEADHSLPYLVASALLDGEMTPAQYAEDRVNREDVQALLQKVEVHEAAELSQVFPEHQGVRIEIRRRDGRRSALARPDYQGPSSWQELEAKFTALGGRPKLVDLIQRLDELPVSALAREL</sequence>
<dbReference type="InterPro" id="IPR045337">
    <property type="entry name" value="MmgE_PrpD_C"/>
</dbReference>
<evidence type="ECO:0000256" key="1">
    <source>
        <dbReference type="ARBA" id="ARBA00006174"/>
    </source>
</evidence>
<dbReference type="InterPro" id="IPR042188">
    <property type="entry name" value="MmgE/PrpD_sf_2"/>
</dbReference>
<dbReference type="Gene3D" id="1.10.4100.10">
    <property type="entry name" value="2-methylcitrate dehydratase PrpD"/>
    <property type="match status" value="1"/>
</dbReference>
<comment type="caution">
    <text evidence="4">The sequence shown here is derived from an EMBL/GenBank/DDBJ whole genome shotgun (WGS) entry which is preliminary data.</text>
</comment>
<dbReference type="PANTHER" id="PTHR16943">
    <property type="entry name" value="2-METHYLCITRATE DEHYDRATASE-RELATED"/>
    <property type="match status" value="1"/>
</dbReference>
<protein>
    <submittedName>
        <fullName evidence="4">MmgE/PrpD family protein</fullName>
    </submittedName>
</protein>
<dbReference type="Gene3D" id="3.30.1330.120">
    <property type="entry name" value="2-methylcitrate dehydratase PrpD"/>
    <property type="match status" value="1"/>
</dbReference>
<organism evidence="4 5">
    <name type="scientific">Candidatus Dormiibacter inghamiae</name>
    <dbReference type="NCBI Taxonomy" id="3127013"/>
    <lineage>
        <taxon>Bacteria</taxon>
        <taxon>Bacillati</taxon>
        <taxon>Candidatus Dormiibacterota</taxon>
        <taxon>Candidatus Dormibacteria</taxon>
        <taxon>Candidatus Dormibacterales</taxon>
        <taxon>Candidatus Dormibacteraceae</taxon>
        <taxon>Candidatus Dormiibacter</taxon>
    </lineage>
</organism>
<dbReference type="InterPro" id="IPR045336">
    <property type="entry name" value="MmgE_PrpD_N"/>
</dbReference>
<proteinExistence type="inferred from homology"/>
<dbReference type="InterPro" id="IPR005656">
    <property type="entry name" value="MmgE_PrpD"/>
</dbReference>
<dbReference type="RefSeq" id="WP_338180595.1">
    <property type="nucleotide sequence ID" value="NZ_JAEKNQ010000044.1"/>
</dbReference>
<dbReference type="AlphaFoldDB" id="A0A934NE48"/>
<feature type="domain" description="MmgE/PrpD N-terminal" evidence="2">
    <location>
        <begin position="5"/>
        <end position="245"/>
    </location>
</feature>
<evidence type="ECO:0000259" key="3">
    <source>
        <dbReference type="Pfam" id="PF19305"/>
    </source>
</evidence>
<dbReference type="Pfam" id="PF03972">
    <property type="entry name" value="MmgE_PrpD_N"/>
    <property type="match status" value="1"/>
</dbReference>
<dbReference type="Pfam" id="PF19305">
    <property type="entry name" value="MmgE_PrpD_C"/>
    <property type="match status" value="1"/>
</dbReference>
<dbReference type="SUPFAM" id="SSF103378">
    <property type="entry name" value="2-methylcitrate dehydratase PrpD"/>
    <property type="match status" value="1"/>
</dbReference>
<dbReference type="PANTHER" id="PTHR16943:SF8">
    <property type="entry name" value="2-METHYLCITRATE DEHYDRATASE"/>
    <property type="match status" value="1"/>
</dbReference>
<evidence type="ECO:0000313" key="4">
    <source>
        <dbReference type="EMBL" id="MBJ7603873.1"/>
    </source>
</evidence>
<comment type="similarity">
    <text evidence="1">Belongs to the PrpD family.</text>
</comment>
<evidence type="ECO:0000259" key="2">
    <source>
        <dbReference type="Pfam" id="PF03972"/>
    </source>
</evidence>
<dbReference type="InterPro" id="IPR036148">
    <property type="entry name" value="MmgE/PrpD_sf"/>
</dbReference>